<feature type="region of interest" description="Disordered" evidence="1">
    <location>
        <begin position="27"/>
        <end position="53"/>
    </location>
</feature>
<organism evidence="2 3">
    <name type="scientific">Corynespora cassiicola Philippines</name>
    <dbReference type="NCBI Taxonomy" id="1448308"/>
    <lineage>
        <taxon>Eukaryota</taxon>
        <taxon>Fungi</taxon>
        <taxon>Dikarya</taxon>
        <taxon>Ascomycota</taxon>
        <taxon>Pezizomycotina</taxon>
        <taxon>Dothideomycetes</taxon>
        <taxon>Pleosporomycetidae</taxon>
        <taxon>Pleosporales</taxon>
        <taxon>Corynesporascaceae</taxon>
        <taxon>Corynespora</taxon>
    </lineage>
</organism>
<reference evidence="2 3" key="1">
    <citation type="journal article" date="2018" name="Front. Microbiol.">
        <title>Genome-Wide Analysis of Corynespora cassiicola Leaf Fall Disease Putative Effectors.</title>
        <authorList>
            <person name="Lopez D."/>
            <person name="Ribeiro S."/>
            <person name="Label P."/>
            <person name="Fumanal B."/>
            <person name="Venisse J.S."/>
            <person name="Kohler A."/>
            <person name="de Oliveira R.R."/>
            <person name="Labutti K."/>
            <person name="Lipzen A."/>
            <person name="Lail K."/>
            <person name="Bauer D."/>
            <person name="Ohm R.A."/>
            <person name="Barry K.W."/>
            <person name="Spatafora J."/>
            <person name="Grigoriev I.V."/>
            <person name="Martin F.M."/>
            <person name="Pujade-Renaud V."/>
        </authorList>
    </citation>
    <scope>NUCLEOTIDE SEQUENCE [LARGE SCALE GENOMIC DNA]</scope>
    <source>
        <strain evidence="2 3">Philippines</strain>
    </source>
</reference>
<evidence type="ECO:0000313" key="2">
    <source>
        <dbReference type="EMBL" id="PSN70237.1"/>
    </source>
</evidence>
<sequence>MPLGSLGLVLESASWLAAVFPFRGPTCASTPKPSASPGARPSRARHRRLQTPRPARVAVASFTRCGEHTCVEVAGCRCEMSTESWRLQGRVSAQRSQTPTSSPLDDNYPFDHVAPGLTCTWLPRNTIVLSSISFKARFP</sequence>
<protein>
    <submittedName>
        <fullName evidence="2">Uncharacterized protein</fullName>
    </submittedName>
</protein>
<dbReference type="AlphaFoldDB" id="A0A2T2NXU3"/>
<dbReference type="EMBL" id="KZ678132">
    <property type="protein sequence ID" value="PSN70237.1"/>
    <property type="molecule type" value="Genomic_DNA"/>
</dbReference>
<proteinExistence type="predicted"/>
<evidence type="ECO:0000313" key="3">
    <source>
        <dbReference type="Proteomes" id="UP000240883"/>
    </source>
</evidence>
<evidence type="ECO:0000256" key="1">
    <source>
        <dbReference type="SAM" id="MobiDB-lite"/>
    </source>
</evidence>
<gene>
    <name evidence="2" type="ORF">BS50DRAFT_309142</name>
</gene>
<keyword evidence="3" id="KW-1185">Reference proteome</keyword>
<dbReference type="Proteomes" id="UP000240883">
    <property type="component" value="Unassembled WGS sequence"/>
</dbReference>
<accession>A0A2T2NXU3</accession>
<name>A0A2T2NXU3_CORCC</name>